<keyword evidence="3" id="KW-0813">Transport</keyword>
<feature type="transmembrane region" description="Helical" evidence="12">
    <location>
        <begin position="141"/>
        <end position="164"/>
    </location>
</feature>
<evidence type="ECO:0000256" key="7">
    <source>
        <dbReference type="ARBA" id="ARBA00022989"/>
    </source>
</evidence>
<feature type="transmembrane region" description="Helical" evidence="12">
    <location>
        <begin position="171"/>
        <end position="193"/>
    </location>
</feature>
<accession>A0A2H4R8A9</accession>
<sequence length="467" mass="50786">MLLPTDVGGTVVEHNQATEEHKMNSYSILNIVAATPLEQFQILPLSAQVYNSAATLTSLEEANLFPQLVGSNFVYATSSLSGSAVTSWSHHAWFDLYSAVPSYLYSTTAASTNNGVAWGALEAGFTNPASLSLQWYDFTSFLILPVAYVTYMVASSVLWAYFYAISSLGVLVSYLTTLMCLPFSLIGMGLNFIPGQGSGTLVTPLTVEISTNAFSYGTSLFLTQFSDFMVGLFAGQLLVGPLFTNFMLVTVLGLLALKLFLSLSLYETKLVPSRWQSIYELIYGFILQTVCEAIGSKRGEKFFPAYLTLFFLVLSANVIALFPYTYSITAQLIVTFTISFFAFAVINMIGFLHHGVYLFGMLLPKGCPLAIVPAIVVIETVSYVFRPISLALRIFANILSGHCMLKIITIFVWFVFAVGGIGIIVHGISLGLVVMVNILEVGVAGIQAYVFTILCCVYTSDALEAGH</sequence>
<keyword evidence="4" id="KW-0138">CF(0)</keyword>
<dbReference type="EMBL" id="MG202007">
    <property type="protein sequence ID" value="ATY40887.1"/>
    <property type="molecule type" value="Genomic_DNA"/>
</dbReference>
<evidence type="ECO:0000256" key="10">
    <source>
        <dbReference type="ARBA" id="ARBA00023310"/>
    </source>
</evidence>
<feature type="transmembrane region" description="Helical" evidence="12">
    <location>
        <begin position="302"/>
        <end position="322"/>
    </location>
</feature>
<dbReference type="InterPro" id="IPR035908">
    <property type="entry name" value="F0_ATP_A_sf"/>
</dbReference>
<dbReference type="NCBIfam" id="TIGR01131">
    <property type="entry name" value="ATP_synt_6_or_A"/>
    <property type="match status" value="1"/>
</dbReference>
<evidence type="ECO:0000313" key="13">
    <source>
        <dbReference type="EMBL" id="ATY40887.1"/>
    </source>
</evidence>
<organism evidence="13">
    <name type="scientific">Picobiliphyte sp. MS584-11</name>
    <dbReference type="NCBI Taxonomy" id="1157699"/>
    <lineage>
        <taxon>Eukaryota</taxon>
        <taxon>Eukaryota incertae sedis</taxon>
        <taxon>Picozoa</taxon>
    </lineage>
</organism>
<dbReference type="GO" id="GO:0005743">
    <property type="term" value="C:mitochondrial inner membrane"/>
    <property type="evidence" value="ECO:0007669"/>
    <property type="project" value="UniProtKB-SubCell"/>
</dbReference>
<name>A0A2H4R8A9_9EUKA</name>
<gene>
    <name evidence="13" type="primary">atp6</name>
</gene>
<feature type="transmembrane region" description="Helical" evidence="12">
    <location>
        <begin position="434"/>
        <end position="458"/>
    </location>
</feature>
<evidence type="ECO:0000256" key="9">
    <source>
        <dbReference type="ARBA" id="ARBA00023136"/>
    </source>
</evidence>
<evidence type="ECO:0000256" key="6">
    <source>
        <dbReference type="ARBA" id="ARBA00022781"/>
    </source>
</evidence>
<dbReference type="PRINTS" id="PR00123">
    <property type="entry name" value="ATPASEA"/>
</dbReference>
<evidence type="ECO:0000256" key="4">
    <source>
        <dbReference type="ARBA" id="ARBA00022547"/>
    </source>
</evidence>
<keyword evidence="10" id="KW-0066">ATP synthesis</keyword>
<keyword evidence="13" id="KW-0496">Mitochondrion</keyword>
<dbReference type="CDD" id="cd00310">
    <property type="entry name" value="ATP-synt_Fo_a_6"/>
    <property type="match status" value="1"/>
</dbReference>
<dbReference type="GO" id="GO:0045259">
    <property type="term" value="C:proton-transporting ATP synthase complex"/>
    <property type="evidence" value="ECO:0007669"/>
    <property type="project" value="UniProtKB-KW"/>
</dbReference>
<dbReference type="HAMAP" id="MF_01393">
    <property type="entry name" value="ATP_synth_a_bact"/>
    <property type="match status" value="1"/>
</dbReference>
<reference evidence="13" key="1">
    <citation type="journal article" date="2017" name="Curr. Biol.">
        <title>A New Lineage of Eukaryotes Illuminates Early Mitochondrial Genome Reduction.</title>
        <authorList>
            <person name="Janouskovec J."/>
            <person name="Tikhonenkov D.V."/>
            <person name="Burki F."/>
            <person name="Howe A.T."/>
            <person name="Rohwer F.L."/>
            <person name="Mylnikov A.P."/>
            <person name="Keeling P.J."/>
        </authorList>
    </citation>
    <scope>NUCLEOTIDE SEQUENCE</scope>
</reference>
<dbReference type="SUPFAM" id="SSF81336">
    <property type="entry name" value="F1F0 ATP synthase subunit A"/>
    <property type="match status" value="1"/>
</dbReference>
<keyword evidence="8" id="KW-0406">Ion transport</keyword>
<evidence type="ECO:0000256" key="8">
    <source>
        <dbReference type="ARBA" id="ARBA00023065"/>
    </source>
</evidence>
<comment type="similarity">
    <text evidence="2">Belongs to the ATPase A chain family.</text>
</comment>
<dbReference type="GO" id="GO:0046933">
    <property type="term" value="F:proton-transporting ATP synthase activity, rotational mechanism"/>
    <property type="evidence" value="ECO:0007669"/>
    <property type="project" value="TreeGrafter"/>
</dbReference>
<feature type="transmembrane region" description="Helical" evidence="12">
    <location>
        <begin position="246"/>
        <end position="266"/>
    </location>
</feature>
<evidence type="ECO:0000256" key="3">
    <source>
        <dbReference type="ARBA" id="ARBA00022448"/>
    </source>
</evidence>
<dbReference type="PANTHER" id="PTHR11410:SF0">
    <property type="entry name" value="ATP SYNTHASE SUBUNIT A"/>
    <property type="match status" value="1"/>
</dbReference>
<comment type="subcellular location">
    <subcellularLocation>
        <location evidence="1">Membrane</location>
        <topology evidence="1">Multi-pass membrane protein</topology>
    </subcellularLocation>
    <subcellularLocation>
        <location evidence="11">Mitochondrion inner membrane</location>
        <topology evidence="11">Multi-pass membrane protein</topology>
    </subcellularLocation>
</comment>
<keyword evidence="5 12" id="KW-0812">Transmembrane</keyword>
<evidence type="ECO:0000256" key="2">
    <source>
        <dbReference type="ARBA" id="ARBA00006810"/>
    </source>
</evidence>
<keyword evidence="7 12" id="KW-1133">Transmembrane helix</keyword>
<evidence type="ECO:0000256" key="12">
    <source>
        <dbReference type="SAM" id="Phobius"/>
    </source>
</evidence>
<proteinExistence type="inferred from homology"/>
<dbReference type="InterPro" id="IPR045083">
    <property type="entry name" value="ATP_synth_F0_asu_bact/mt"/>
</dbReference>
<dbReference type="Pfam" id="PF00119">
    <property type="entry name" value="ATP-synt_A"/>
    <property type="match status" value="1"/>
</dbReference>
<dbReference type="Gene3D" id="1.20.120.220">
    <property type="entry name" value="ATP synthase, F0 complex, subunit A"/>
    <property type="match status" value="1"/>
</dbReference>
<dbReference type="InterPro" id="IPR000568">
    <property type="entry name" value="ATP_synth_F0_asu"/>
</dbReference>
<keyword evidence="6" id="KW-0375">Hydrogen ion transport</keyword>
<geneLocation type="mitochondrion" evidence="13"/>
<feature type="transmembrane region" description="Helical" evidence="12">
    <location>
        <begin position="328"/>
        <end position="349"/>
    </location>
</feature>
<evidence type="ECO:0000256" key="5">
    <source>
        <dbReference type="ARBA" id="ARBA00022692"/>
    </source>
</evidence>
<dbReference type="PANTHER" id="PTHR11410">
    <property type="entry name" value="ATP SYNTHASE SUBUNIT A"/>
    <property type="match status" value="1"/>
</dbReference>
<protein>
    <recommendedName>
        <fullName evidence="11">ATP synthase subunit a</fullName>
    </recommendedName>
</protein>
<evidence type="ECO:0000256" key="1">
    <source>
        <dbReference type="ARBA" id="ARBA00004141"/>
    </source>
</evidence>
<dbReference type="AlphaFoldDB" id="A0A2H4R8A9"/>
<feature type="transmembrane region" description="Helical" evidence="12">
    <location>
        <begin position="407"/>
        <end position="428"/>
    </location>
</feature>
<evidence type="ECO:0000256" key="11">
    <source>
        <dbReference type="RuleBase" id="RU004450"/>
    </source>
</evidence>
<keyword evidence="9 12" id="KW-0472">Membrane</keyword>